<sequence>MKIANQVFLKGGVFGDIYLNSEIDFVDNGGLSRCFLCDQLHVSSWSSFTAKARELFLISCSYNPSNPRINMPPAITLPSFSSVIFAARRSPQKGKLKNAKLPEATPKLSRTTGFDTSKKEPLWRCVEGCGACCKLAKGPAFATPEEIFTDPSDIELYKSLIGPDGWCIHYEKSTRKCSIYPDRPYFCRVEPDIFESLYGITKKKFNKVACGSCRDTIKEIYGSHSKELDNFNRSLRTLSLVDLIKSLKLKNTSPVSIEVPIVNTHLQQYRRLSSFLDFDAFSNFSLRSWIMISFITQPSFLSLSPLDPPTQILWSFLSSSGPAVYAHAHNLTFLAQLVVSRDLSSGTLPSQVTPNKHQIISGSFAEQIVQVLVTPIILEIKRSLCLKKCVEKGQMYRTFQRNSAFSTLSKWNLLQTYMPWLIRWTNTNKCTKAVAILNAQKERGKTIQLFEEAYECCRTVLMEGVSFTLEDFHSALHVYNFNSEIGARVKGTIFMTDNNGALADITAKSSAYLRAQEASVHRIKRLEEAGIAPRMREGFVIISENEADDSLILSLRSIQYMSLTGKGVGSFKLRMPL</sequence>
<dbReference type="Pfam" id="PF03692">
    <property type="entry name" value="CxxCxxCC"/>
    <property type="match status" value="1"/>
</dbReference>
<dbReference type="Pfam" id="PF05695">
    <property type="entry name" value="Ycf2"/>
    <property type="match status" value="1"/>
</dbReference>
<evidence type="ECO:0000313" key="2">
    <source>
        <dbReference type="EMBL" id="KAB5553025.1"/>
    </source>
</evidence>
<comment type="caution">
    <text evidence="2">The sequence shown here is derived from an EMBL/GenBank/DDBJ whole genome shotgun (WGS) entry which is preliminary data.</text>
</comment>
<dbReference type="EMBL" id="VDCV01000006">
    <property type="protein sequence ID" value="KAB5553025.1"/>
    <property type="molecule type" value="Genomic_DNA"/>
</dbReference>
<gene>
    <name evidence="2" type="ORF">DKX38_010336</name>
</gene>
<dbReference type="Proteomes" id="UP000326939">
    <property type="component" value="Chromosome 6"/>
</dbReference>
<accession>A0A5N5MD05</accession>
<protein>
    <recommendedName>
        <fullName evidence="1">S1 motif domain-containing protein</fullName>
    </recommendedName>
</protein>
<proteinExistence type="predicted"/>
<dbReference type="InterPro" id="IPR003029">
    <property type="entry name" value="S1_domain"/>
</dbReference>
<feature type="domain" description="S1 motif" evidence="1">
    <location>
        <begin position="486"/>
        <end position="556"/>
    </location>
</feature>
<evidence type="ECO:0000259" key="1">
    <source>
        <dbReference type="PROSITE" id="PS50126"/>
    </source>
</evidence>
<dbReference type="InterPro" id="IPR056777">
    <property type="entry name" value="Ycf2_N"/>
</dbReference>
<reference evidence="3" key="1">
    <citation type="journal article" date="2019" name="Gigascience">
        <title>De novo genome assembly of the endangered Acer yangbiense, a plant species with extremely small populations endemic to Yunnan Province, China.</title>
        <authorList>
            <person name="Yang J."/>
            <person name="Wariss H.M."/>
            <person name="Tao L."/>
            <person name="Zhang R."/>
            <person name="Yun Q."/>
            <person name="Hollingsworth P."/>
            <person name="Dao Z."/>
            <person name="Luo G."/>
            <person name="Guo H."/>
            <person name="Ma Y."/>
            <person name="Sun W."/>
        </authorList>
    </citation>
    <scope>NUCLEOTIDE SEQUENCE [LARGE SCALE GENOMIC DNA]</scope>
    <source>
        <strain evidence="3">cv. br00</strain>
    </source>
</reference>
<name>A0A5N5MD05_9ROSI</name>
<dbReference type="PROSITE" id="PS50126">
    <property type="entry name" value="S1"/>
    <property type="match status" value="1"/>
</dbReference>
<evidence type="ECO:0000313" key="3">
    <source>
        <dbReference type="Proteomes" id="UP000326939"/>
    </source>
</evidence>
<dbReference type="GO" id="GO:0003676">
    <property type="term" value="F:nucleic acid binding"/>
    <property type="evidence" value="ECO:0007669"/>
    <property type="project" value="InterPro"/>
</dbReference>
<organism evidence="2 3">
    <name type="scientific">Salix brachista</name>
    <dbReference type="NCBI Taxonomy" id="2182728"/>
    <lineage>
        <taxon>Eukaryota</taxon>
        <taxon>Viridiplantae</taxon>
        <taxon>Streptophyta</taxon>
        <taxon>Embryophyta</taxon>
        <taxon>Tracheophyta</taxon>
        <taxon>Spermatophyta</taxon>
        <taxon>Magnoliopsida</taxon>
        <taxon>eudicotyledons</taxon>
        <taxon>Gunneridae</taxon>
        <taxon>Pentapetalae</taxon>
        <taxon>rosids</taxon>
        <taxon>fabids</taxon>
        <taxon>Malpighiales</taxon>
        <taxon>Salicaceae</taxon>
        <taxon>Saliceae</taxon>
        <taxon>Salix</taxon>
    </lineage>
</organism>
<dbReference type="AlphaFoldDB" id="A0A5N5MD05"/>
<dbReference type="PANTHER" id="PTHR36791">
    <property type="entry name" value="OS03G0363400 PROTEIN"/>
    <property type="match status" value="1"/>
</dbReference>
<keyword evidence="3" id="KW-1185">Reference proteome</keyword>
<dbReference type="PANTHER" id="PTHR36791:SF2">
    <property type="entry name" value="OS03G0363400 PROTEIN"/>
    <property type="match status" value="1"/>
</dbReference>
<dbReference type="InterPro" id="IPR005358">
    <property type="entry name" value="Puta_zinc/iron-chelating_dom"/>
</dbReference>